<sequence length="229" mass="25521">MSDHHDTKDSNRKVYVMKIAAIHVDPQNGFTEICPQELPVTGALQILPHMNKMFEAADFNILSQDWHPKGAVYEATKEKPMGTKLEGYPNADITWNQHCVANTLGADVIDGLHRPEEYDLSIKKGEEVDCHPYGALWHDFARTRSTGIVEFLNKHKIKYVLVGGLALDFCVRLTVLELIEAGFIPALNLEATKPVFEAQAQSSIDEMAAAGAVVLETTQAMMQFVQEKK</sequence>
<dbReference type="Proteomes" id="UP000027192">
    <property type="component" value="Unassembled WGS sequence"/>
</dbReference>
<reference evidence="9 10" key="1">
    <citation type="submission" date="2014-04" db="EMBL/GenBank/DDBJ databases">
        <title>Draft genome sequence of Photobacterium halotolerans S2753: a solonamide, ngercheumicin and holomycin producer.</title>
        <authorList>
            <person name="Machado H.R."/>
            <person name="Gram L."/>
        </authorList>
    </citation>
    <scope>NUCLEOTIDE SEQUENCE [LARGE SCALE GENOMIC DNA]</scope>
    <source>
        <strain evidence="9 10">S2753</strain>
    </source>
</reference>
<dbReference type="Pfam" id="PF00857">
    <property type="entry name" value="Isochorismatase"/>
    <property type="match status" value="1"/>
</dbReference>
<dbReference type="PANTHER" id="PTHR11080">
    <property type="entry name" value="PYRAZINAMIDASE/NICOTINAMIDASE"/>
    <property type="match status" value="1"/>
</dbReference>
<dbReference type="SUPFAM" id="SSF52499">
    <property type="entry name" value="Isochorismatase-like hydrolases"/>
    <property type="match status" value="1"/>
</dbReference>
<dbReference type="InterPro" id="IPR036380">
    <property type="entry name" value="Isochorismatase-like_sf"/>
</dbReference>
<dbReference type="STRING" id="1654360.EA58_14670"/>
<dbReference type="GO" id="GO:0046872">
    <property type="term" value="F:metal ion binding"/>
    <property type="evidence" value="ECO:0007669"/>
    <property type="project" value="UniProtKB-KW"/>
</dbReference>
<organism evidence="9 10">
    <name type="scientific">Photobacterium galatheae</name>
    <dbReference type="NCBI Taxonomy" id="1654360"/>
    <lineage>
        <taxon>Bacteria</taxon>
        <taxon>Pseudomonadati</taxon>
        <taxon>Pseudomonadota</taxon>
        <taxon>Gammaproteobacteria</taxon>
        <taxon>Vibrionales</taxon>
        <taxon>Vibrionaceae</taxon>
        <taxon>Photobacterium</taxon>
    </lineage>
</organism>
<keyword evidence="10" id="KW-1185">Reference proteome</keyword>
<evidence type="ECO:0000256" key="2">
    <source>
        <dbReference type="ARBA" id="ARBA00022642"/>
    </source>
</evidence>
<dbReference type="EMBL" id="JMIB01000027">
    <property type="protein sequence ID" value="KDM90992.1"/>
    <property type="molecule type" value="Genomic_DNA"/>
</dbReference>
<evidence type="ECO:0000256" key="7">
    <source>
        <dbReference type="ARBA" id="ARBA00043224"/>
    </source>
</evidence>
<comment type="similarity">
    <text evidence="1">Belongs to the isochorismatase family.</text>
</comment>
<dbReference type="Gene3D" id="3.40.50.850">
    <property type="entry name" value="Isochorismatase-like"/>
    <property type="match status" value="1"/>
</dbReference>
<protein>
    <recommendedName>
        <fullName evidence="6">nicotinamidase</fullName>
        <ecNumber evidence="6">3.5.1.19</ecNumber>
    </recommendedName>
    <alternativeName>
        <fullName evidence="7">Nicotinamide deamidase</fullName>
    </alternativeName>
</protein>
<evidence type="ECO:0000313" key="10">
    <source>
        <dbReference type="Proteomes" id="UP000027192"/>
    </source>
</evidence>
<evidence type="ECO:0000313" key="9">
    <source>
        <dbReference type="EMBL" id="KDM90992.1"/>
    </source>
</evidence>
<keyword evidence="2" id="KW-0662">Pyridine nucleotide biosynthesis</keyword>
<evidence type="ECO:0000256" key="4">
    <source>
        <dbReference type="ARBA" id="ARBA00022801"/>
    </source>
</evidence>
<dbReference type="PANTHER" id="PTHR11080:SF2">
    <property type="entry name" value="LD05707P"/>
    <property type="match status" value="1"/>
</dbReference>
<evidence type="ECO:0000256" key="5">
    <source>
        <dbReference type="ARBA" id="ARBA00037900"/>
    </source>
</evidence>
<dbReference type="GO" id="GO:0019363">
    <property type="term" value="P:pyridine nucleotide biosynthetic process"/>
    <property type="evidence" value="ECO:0007669"/>
    <property type="project" value="UniProtKB-KW"/>
</dbReference>
<dbReference type="InterPro" id="IPR052347">
    <property type="entry name" value="Isochorismatase_Nicotinamidase"/>
</dbReference>
<evidence type="ECO:0000256" key="3">
    <source>
        <dbReference type="ARBA" id="ARBA00022723"/>
    </source>
</evidence>
<evidence type="ECO:0000259" key="8">
    <source>
        <dbReference type="Pfam" id="PF00857"/>
    </source>
</evidence>
<comment type="caution">
    <text evidence="9">The sequence shown here is derived from an EMBL/GenBank/DDBJ whole genome shotgun (WGS) entry which is preliminary data.</text>
</comment>
<dbReference type="OrthoDB" id="9791276at2"/>
<accession>A0A066RTG0</accession>
<keyword evidence="3" id="KW-0479">Metal-binding</keyword>
<keyword evidence="4" id="KW-0378">Hydrolase</keyword>
<evidence type="ECO:0000256" key="6">
    <source>
        <dbReference type="ARBA" id="ARBA00039017"/>
    </source>
</evidence>
<dbReference type="InterPro" id="IPR000868">
    <property type="entry name" value="Isochorismatase-like_dom"/>
</dbReference>
<evidence type="ECO:0000256" key="1">
    <source>
        <dbReference type="ARBA" id="ARBA00006336"/>
    </source>
</evidence>
<dbReference type="AlphaFoldDB" id="A0A066RTG0"/>
<gene>
    <name evidence="9" type="ORF">EA58_14670</name>
</gene>
<dbReference type="GO" id="GO:0008936">
    <property type="term" value="F:nicotinamidase activity"/>
    <property type="evidence" value="ECO:0007669"/>
    <property type="project" value="UniProtKB-EC"/>
</dbReference>
<feature type="domain" description="Isochorismatase-like" evidence="8">
    <location>
        <begin position="22"/>
        <end position="219"/>
    </location>
</feature>
<proteinExistence type="inferred from homology"/>
<name>A0A066RTG0_9GAMM</name>
<dbReference type="EC" id="3.5.1.19" evidence="6"/>
<comment type="pathway">
    <text evidence="5">Cofactor biosynthesis; nicotinate biosynthesis; nicotinate from nicotinamide: step 1/1.</text>
</comment>